<dbReference type="InterPro" id="IPR003347">
    <property type="entry name" value="JmjC_dom"/>
</dbReference>
<organism evidence="2 3">
    <name type="scientific">Bacillus subtilis</name>
    <dbReference type="NCBI Taxonomy" id="1423"/>
    <lineage>
        <taxon>Bacteria</taxon>
        <taxon>Bacillati</taxon>
        <taxon>Bacillota</taxon>
        <taxon>Bacilli</taxon>
        <taxon>Bacillales</taxon>
        <taxon>Bacillaceae</taxon>
        <taxon>Bacillus</taxon>
    </lineage>
</organism>
<dbReference type="PROSITE" id="PS51184">
    <property type="entry name" value="JMJC"/>
    <property type="match status" value="1"/>
</dbReference>
<dbReference type="PANTHER" id="PTHR12480:SF6">
    <property type="entry name" value="2-OXOGLUTARATE AND IRON-DEPENDENT OXYGENASE JMJD4"/>
    <property type="match status" value="1"/>
</dbReference>
<proteinExistence type="predicted"/>
<evidence type="ECO:0000313" key="3">
    <source>
        <dbReference type="Proteomes" id="UP000665181"/>
    </source>
</evidence>
<dbReference type="EMBL" id="JAGFPW010000023">
    <property type="protein sequence ID" value="MBO3796333.1"/>
    <property type="molecule type" value="Genomic_DNA"/>
</dbReference>
<dbReference type="InterPro" id="IPR041667">
    <property type="entry name" value="Cupin_8"/>
</dbReference>
<protein>
    <submittedName>
        <fullName evidence="2">Cupin-like domain-containing protein</fullName>
    </submittedName>
</protein>
<name>A0A8I2BAA8_BACIU</name>
<accession>A0A8I2BAA8</accession>
<comment type="caution">
    <text evidence="2">The sequence shown here is derived from an EMBL/GenBank/DDBJ whole genome shotgun (WGS) entry which is preliminary data.</text>
</comment>
<dbReference type="CDD" id="cd02208">
    <property type="entry name" value="cupin_RmlC-like"/>
    <property type="match status" value="1"/>
</dbReference>
<dbReference type="PANTHER" id="PTHR12480">
    <property type="entry name" value="ARGININE DEMETHYLASE AND LYSYL-HYDROXYLASE JMJD"/>
    <property type="match status" value="1"/>
</dbReference>
<feature type="domain" description="JmjC" evidence="1">
    <location>
        <begin position="82"/>
        <end position="231"/>
    </location>
</feature>
<reference evidence="2" key="1">
    <citation type="submission" date="2021-03" db="EMBL/GenBank/DDBJ databases">
        <title>Isolation of Bacillus subtilis from fermented food sample.</title>
        <authorList>
            <person name="Lakshmanan V."/>
            <person name="Athira K."/>
            <person name="Rajagopal K."/>
        </authorList>
    </citation>
    <scope>NUCLEOTIDE SEQUENCE</scope>
    <source>
        <strain evidence="2">S1</strain>
    </source>
</reference>
<dbReference type="AlphaFoldDB" id="A0A8I2BAA8"/>
<dbReference type="SMART" id="SM00558">
    <property type="entry name" value="JmjC"/>
    <property type="match status" value="1"/>
</dbReference>
<dbReference type="GO" id="GO:0043565">
    <property type="term" value="F:sequence-specific DNA binding"/>
    <property type="evidence" value="ECO:0007669"/>
    <property type="project" value="TreeGrafter"/>
</dbReference>
<dbReference type="InterPro" id="IPR050910">
    <property type="entry name" value="JMJD6_ArgDemeth/LysHydrox"/>
</dbReference>
<dbReference type="Pfam" id="PF13621">
    <property type="entry name" value="Cupin_8"/>
    <property type="match status" value="1"/>
</dbReference>
<dbReference type="GO" id="GO:0045905">
    <property type="term" value="P:positive regulation of translational termination"/>
    <property type="evidence" value="ECO:0007669"/>
    <property type="project" value="TreeGrafter"/>
</dbReference>
<dbReference type="RefSeq" id="WP_144530642.1">
    <property type="nucleotide sequence ID" value="NZ_JAGFPW010000023.1"/>
</dbReference>
<sequence>MKEYGLPGKPVIISNAINNWEAKKLWTLDFFREKYGHIIVPIFESGKRYELYETTLGEYIDYILKEEQEDGIFNLADWDFSRDCPELREHYQVPNYFQSWLEDAPISLLPALRWIYINQKNTGSGLHIDYGHTASWNAVISGKKKWILLNQNESENIYNGAVDAFNPDFKKFPLYTHSQTFYGEQSEGDIMYIPSGWWHQVHNEELTIAVTENFINETNYKNCLWPLVSNIVEYQLEISKTPEKVQKV</sequence>
<dbReference type="Proteomes" id="UP000665181">
    <property type="component" value="Unassembled WGS sequence"/>
</dbReference>
<dbReference type="GO" id="GO:0005737">
    <property type="term" value="C:cytoplasm"/>
    <property type="evidence" value="ECO:0007669"/>
    <property type="project" value="TreeGrafter"/>
</dbReference>
<gene>
    <name evidence="2" type="ORF">J5227_18955</name>
</gene>
<evidence type="ECO:0000313" key="2">
    <source>
        <dbReference type="EMBL" id="MBO3796333.1"/>
    </source>
</evidence>
<dbReference type="Gene3D" id="2.60.120.650">
    <property type="entry name" value="Cupin"/>
    <property type="match status" value="1"/>
</dbReference>
<dbReference type="SUPFAM" id="SSF51197">
    <property type="entry name" value="Clavaminate synthase-like"/>
    <property type="match status" value="1"/>
</dbReference>
<dbReference type="GO" id="GO:0016706">
    <property type="term" value="F:2-oxoglutarate-dependent dioxygenase activity"/>
    <property type="evidence" value="ECO:0007669"/>
    <property type="project" value="TreeGrafter"/>
</dbReference>
<evidence type="ECO:0000259" key="1">
    <source>
        <dbReference type="PROSITE" id="PS51184"/>
    </source>
</evidence>